<keyword evidence="3" id="KW-0697">Rotamase</keyword>
<dbReference type="GO" id="GO:0003755">
    <property type="term" value="F:peptidyl-prolyl cis-trans isomerase activity"/>
    <property type="evidence" value="ECO:0007669"/>
    <property type="project" value="UniProtKB-EC"/>
</dbReference>
<dbReference type="InterPro" id="IPR050754">
    <property type="entry name" value="FKBP4/5/8-like"/>
</dbReference>
<dbReference type="STRING" id="22663.A0A2I0I636"/>
<dbReference type="Proteomes" id="UP000233551">
    <property type="component" value="Unassembled WGS sequence"/>
</dbReference>
<dbReference type="PROSITE" id="PS50005">
    <property type="entry name" value="TPR"/>
    <property type="match status" value="1"/>
</dbReference>
<protein>
    <recommendedName>
        <fullName evidence="2">peptidylprolyl isomerase</fullName>
        <ecNumber evidence="2">5.2.1.8</ecNumber>
    </recommendedName>
</protein>
<dbReference type="PROSITE" id="PS50293">
    <property type="entry name" value="TPR_REGION"/>
    <property type="match status" value="1"/>
</dbReference>
<dbReference type="Gene3D" id="1.25.40.10">
    <property type="entry name" value="Tetratricopeptide repeat domain"/>
    <property type="match status" value="1"/>
</dbReference>
<feature type="repeat" description="TPR" evidence="5">
    <location>
        <begin position="26"/>
        <end position="59"/>
    </location>
</feature>
<keyword evidence="5" id="KW-0802">TPR repeat</keyword>
<evidence type="ECO:0000256" key="2">
    <source>
        <dbReference type="ARBA" id="ARBA00013194"/>
    </source>
</evidence>
<evidence type="ECO:0000313" key="6">
    <source>
        <dbReference type="EMBL" id="PKI39273.1"/>
    </source>
</evidence>
<dbReference type="SUPFAM" id="SSF48452">
    <property type="entry name" value="TPR-like"/>
    <property type="match status" value="1"/>
</dbReference>
<reference evidence="6 7" key="1">
    <citation type="submission" date="2017-11" db="EMBL/GenBank/DDBJ databases">
        <title>De-novo sequencing of pomegranate (Punica granatum L.) genome.</title>
        <authorList>
            <person name="Akparov Z."/>
            <person name="Amiraslanov A."/>
            <person name="Hajiyeva S."/>
            <person name="Abbasov M."/>
            <person name="Kaur K."/>
            <person name="Hamwieh A."/>
            <person name="Solovyev V."/>
            <person name="Salamov A."/>
            <person name="Braich B."/>
            <person name="Kosarev P."/>
            <person name="Mahmoud A."/>
            <person name="Hajiyev E."/>
            <person name="Babayeva S."/>
            <person name="Izzatullayeva V."/>
            <person name="Mammadov A."/>
            <person name="Mammadov A."/>
            <person name="Sharifova S."/>
            <person name="Ojaghi J."/>
            <person name="Eynullazada K."/>
            <person name="Bayramov B."/>
            <person name="Abdulazimova A."/>
            <person name="Shahmuradov I."/>
        </authorList>
    </citation>
    <scope>NUCLEOTIDE SEQUENCE [LARGE SCALE GENOMIC DNA]</scope>
    <source>
        <strain evidence="7">cv. AG2017</strain>
        <tissue evidence="6">Leaf</tissue>
    </source>
</reference>
<comment type="caution">
    <text evidence="6">The sequence shown here is derived from an EMBL/GenBank/DDBJ whole genome shotgun (WGS) entry which is preliminary data.</text>
</comment>
<dbReference type="InterPro" id="IPR011990">
    <property type="entry name" value="TPR-like_helical_dom_sf"/>
</dbReference>
<evidence type="ECO:0000256" key="5">
    <source>
        <dbReference type="PROSITE-ProRule" id="PRU00339"/>
    </source>
</evidence>
<organism evidence="6 7">
    <name type="scientific">Punica granatum</name>
    <name type="common">Pomegranate</name>
    <dbReference type="NCBI Taxonomy" id="22663"/>
    <lineage>
        <taxon>Eukaryota</taxon>
        <taxon>Viridiplantae</taxon>
        <taxon>Streptophyta</taxon>
        <taxon>Embryophyta</taxon>
        <taxon>Tracheophyta</taxon>
        <taxon>Spermatophyta</taxon>
        <taxon>Magnoliopsida</taxon>
        <taxon>eudicotyledons</taxon>
        <taxon>Gunneridae</taxon>
        <taxon>Pentapetalae</taxon>
        <taxon>rosids</taxon>
        <taxon>malvids</taxon>
        <taxon>Myrtales</taxon>
        <taxon>Lythraceae</taxon>
        <taxon>Punica</taxon>
    </lineage>
</organism>
<dbReference type="InterPro" id="IPR019734">
    <property type="entry name" value="TPR_rpt"/>
</dbReference>
<accession>A0A2I0I636</accession>
<evidence type="ECO:0000256" key="4">
    <source>
        <dbReference type="ARBA" id="ARBA00023235"/>
    </source>
</evidence>
<name>A0A2I0I636_PUNGR</name>
<dbReference type="AlphaFoldDB" id="A0A2I0I636"/>
<keyword evidence="4" id="KW-0413">Isomerase</keyword>
<dbReference type="SMART" id="SM00028">
    <property type="entry name" value="TPR"/>
    <property type="match status" value="1"/>
</dbReference>
<proteinExistence type="predicted"/>
<dbReference type="EMBL" id="PGOL01003834">
    <property type="protein sequence ID" value="PKI39273.1"/>
    <property type="molecule type" value="Genomic_DNA"/>
</dbReference>
<gene>
    <name evidence="6" type="ORF">CRG98_040329</name>
</gene>
<sequence length="108" mass="12122">ACKLKLDDPRGALLDTEFAMRDGDTAKALFRQGQAHMALNDIDAAAVSFSKALELEPNDSGIKKELGAAKKKIFCASRILGPDRMRRKKQLYEFKETKYVHLFNVGYD</sequence>
<dbReference type="Pfam" id="PF00515">
    <property type="entry name" value="TPR_1"/>
    <property type="match status" value="1"/>
</dbReference>
<evidence type="ECO:0000256" key="3">
    <source>
        <dbReference type="ARBA" id="ARBA00023110"/>
    </source>
</evidence>
<comment type="catalytic activity">
    <reaction evidence="1">
        <text>[protein]-peptidylproline (omega=180) = [protein]-peptidylproline (omega=0)</text>
        <dbReference type="Rhea" id="RHEA:16237"/>
        <dbReference type="Rhea" id="RHEA-COMP:10747"/>
        <dbReference type="Rhea" id="RHEA-COMP:10748"/>
        <dbReference type="ChEBI" id="CHEBI:83833"/>
        <dbReference type="ChEBI" id="CHEBI:83834"/>
        <dbReference type="EC" id="5.2.1.8"/>
    </reaction>
</comment>
<feature type="non-terminal residue" evidence="6">
    <location>
        <position position="1"/>
    </location>
</feature>
<dbReference type="EC" id="5.2.1.8" evidence="2"/>
<dbReference type="PANTHER" id="PTHR46512:SF9">
    <property type="entry name" value="PEPTIDYLPROLYL ISOMERASE"/>
    <property type="match status" value="1"/>
</dbReference>
<dbReference type="PANTHER" id="PTHR46512">
    <property type="entry name" value="PEPTIDYLPROLYL ISOMERASE"/>
    <property type="match status" value="1"/>
</dbReference>
<evidence type="ECO:0000313" key="7">
    <source>
        <dbReference type="Proteomes" id="UP000233551"/>
    </source>
</evidence>
<evidence type="ECO:0000256" key="1">
    <source>
        <dbReference type="ARBA" id="ARBA00000971"/>
    </source>
</evidence>
<keyword evidence="7" id="KW-1185">Reference proteome</keyword>